<evidence type="ECO:0000256" key="7">
    <source>
        <dbReference type="SAM" id="Phobius"/>
    </source>
</evidence>
<evidence type="ECO:0000256" key="1">
    <source>
        <dbReference type="ARBA" id="ARBA00004141"/>
    </source>
</evidence>
<keyword evidence="5 7" id="KW-1133">Transmembrane helix</keyword>
<evidence type="ECO:0000256" key="4">
    <source>
        <dbReference type="ARBA" id="ARBA00022889"/>
    </source>
</evidence>
<gene>
    <name evidence="8" type="ORF">g.44386</name>
</gene>
<evidence type="ECO:0000256" key="2">
    <source>
        <dbReference type="ARBA" id="ARBA00008141"/>
    </source>
</evidence>
<feature type="transmembrane region" description="Helical" evidence="7">
    <location>
        <begin position="97"/>
        <end position="117"/>
    </location>
</feature>
<evidence type="ECO:0000256" key="5">
    <source>
        <dbReference type="ARBA" id="ARBA00022989"/>
    </source>
</evidence>
<organism evidence="8">
    <name type="scientific">Cuerna arida</name>
    <dbReference type="NCBI Taxonomy" id="1464854"/>
    <lineage>
        <taxon>Eukaryota</taxon>
        <taxon>Metazoa</taxon>
        <taxon>Ecdysozoa</taxon>
        <taxon>Arthropoda</taxon>
        <taxon>Hexapoda</taxon>
        <taxon>Insecta</taxon>
        <taxon>Pterygota</taxon>
        <taxon>Neoptera</taxon>
        <taxon>Paraneoptera</taxon>
        <taxon>Hemiptera</taxon>
        <taxon>Auchenorrhyncha</taxon>
        <taxon>Membracoidea</taxon>
        <taxon>Cicadellidae</taxon>
        <taxon>Cicadellinae</taxon>
        <taxon>Proconiini</taxon>
        <taxon>Cuerna</taxon>
    </lineage>
</organism>
<evidence type="ECO:0000313" key="8">
    <source>
        <dbReference type="EMBL" id="JAS40546.1"/>
    </source>
</evidence>
<dbReference type="AlphaFoldDB" id="A0A1B6ERG9"/>
<dbReference type="EMBL" id="GECZ01029223">
    <property type="protein sequence ID" value="JAS40546.1"/>
    <property type="molecule type" value="Transcribed_RNA"/>
</dbReference>
<dbReference type="GO" id="GO:0016020">
    <property type="term" value="C:membrane"/>
    <property type="evidence" value="ECO:0007669"/>
    <property type="project" value="UniProtKB-SubCell"/>
</dbReference>
<evidence type="ECO:0008006" key="9">
    <source>
        <dbReference type="Google" id="ProtNLM"/>
    </source>
</evidence>
<keyword evidence="4" id="KW-0130">Cell adhesion</keyword>
<evidence type="ECO:0000256" key="6">
    <source>
        <dbReference type="ARBA" id="ARBA00023136"/>
    </source>
</evidence>
<keyword evidence="6 7" id="KW-0472">Membrane</keyword>
<dbReference type="GO" id="GO:0007155">
    <property type="term" value="P:cell adhesion"/>
    <property type="evidence" value="ECO:0007669"/>
    <property type="project" value="UniProtKB-KW"/>
</dbReference>
<feature type="non-terminal residue" evidence="8">
    <location>
        <position position="1"/>
    </location>
</feature>
<evidence type="ECO:0000256" key="3">
    <source>
        <dbReference type="ARBA" id="ARBA00022692"/>
    </source>
</evidence>
<feature type="transmembrane region" description="Helical" evidence="7">
    <location>
        <begin position="53"/>
        <end position="76"/>
    </location>
</feature>
<accession>A0A1B6ERG9</accession>
<comment type="subcellular location">
    <subcellularLocation>
        <location evidence="1">Membrane</location>
        <topology evidence="1">Multi-pass membrane protein</topology>
    </subcellularLocation>
</comment>
<name>A0A1B6ERG9_9HEMI</name>
<dbReference type="PANTHER" id="PTHR12316:SF1">
    <property type="entry name" value="NINJURIN-B"/>
    <property type="match status" value="1"/>
</dbReference>
<sequence length="127" mass="13971">LALPAKKRTPLPLQNTYAAKKTMAQGMMDIALVMANANQMRFVLEYSTTTKTYYLVLFLISTSLILQIVVGISLIFKGRCDLSGDSKLEQANRINNWVLAGVFLITIINVFITAFTSTTAPPVPGQE</sequence>
<dbReference type="PANTHER" id="PTHR12316">
    <property type="entry name" value="NINJURIN-RELATED"/>
    <property type="match status" value="1"/>
</dbReference>
<dbReference type="InterPro" id="IPR007007">
    <property type="entry name" value="Ninjurin"/>
</dbReference>
<comment type="similarity">
    <text evidence="2">Belongs to the ninjurin family.</text>
</comment>
<proteinExistence type="inferred from homology"/>
<keyword evidence="3 7" id="KW-0812">Transmembrane</keyword>
<dbReference type="GO" id="GO:0042246">
    <property type="term" value="P:tissue regeneration"/>
    <property type="evidence" value="ECO:0007669"/>
    <property type="project" value="InterPro"/>
</dbReference>
<dbReference type="Pfam" id="PF04923">
    <property type="entry name" value="Ninjurin"/>
    <property type="match status" value="1"/>
</dbReference>
<reference evidence="8" key="1">
    <citation type="submission" date="2015-11" db="EMBL/GenBank/DDBJ databases">
        <title>De novo transcriptome assembly of four potential Pierce s Disease insect vectors from Arizona vineyards.</title>
        <authorList>
            <person name="Tassone E.E."/>
        </authorList>
    </citation>
    <scope>NUCLEOTIDE SEQUENCE</scope>
</reference>
<protein>
    <recommendedName>
        <fullName evidence="9">Ninjurin a</fullName>
    </recommendedName>
</protein>